<evidence type="ECO:0000256" key="1">
    <source>
        <dbReference type="SAM" id="Phobius"/>
    </source>
</evidence>
<sequence length="117" mass="12332">MDKLIEASGSLISGGLVALLTWWLTTRARNRQDQERKREALRGRADALMVAVSDLRTAGAANQMLGETLVERGRTVLLAGLACVGGTARARIAGGTDVRSGLAAPGAGRSCWRKRGS</sequence>
<dbReference type="Proteomes" id="UP001550378">
    <property type="component" value="Unassembled WGS sequence"/>
</dbReference>
<proteinExistence type="predicted"/>
<keyword evidence="3" id="KW-1185">Reference proteome</keyword>
<keyword evidence="1" id="KW-0812">Transmembrane</keyword>
<gene>
    <name evidence="2" type="ORF">ABZ508_12610</name>
</gene>
<organism evidence="2 3">
    <name type="scientific">Streptomyces lavendulocolor</name>
    <dbReference type="NCBI Taxonomy" id="67316"/>
    <lineage>
        <taxon>Bacteria</taxon>
        <taxon>Bacillati</taxon>
        <taxon>Actinomycetota</taxon>
        <taxon>Actinomycetes</taxon>
        <taxon>Kitasatosporales</taxon>
        <taxon>Streptomycetaceae</taxon>
        <taxon>Streptomyces</taxon>
    </lineage>
</organism>
<dbReference type="EMBL" id="JBEXZR010000009">
    <property type="protein sequence ID" value="MEU0708194.1"/>
    <property type="molecule type" value="Genomic_DNA"/>
</dbReference>
<dbReference type="RefSeq" id="WP_359658604.1">
    <property type="nucleotide sequence ID" value="NZ_JBEXZP010000364.1"/>
</dbReference>
<accession>A0ABV2W3T2</accession>
<protein>
    <recommendedName>
        <fullName evidence="4">Secreted protein</fullName>
    </recommendedName>
</protein>
<evidence type="ECO:0000313" key="3">
    <source>
        <dbReference type="Proteomes" id="UP001550378"/>
    </source>
</evidence>
<keyword evidence="1" id="KW-1133">Transmembrane helix</keyword>
<keyword evidence="1" id="KW-0472">Membrane</keyword>
<evidence type="ECO:0008006" key="4">
    <source>
        <dbReference type="Google" id="ProtNLM"/>
    </source>
</evidence>
<feature type="transmembrane region" description="Helical" evidence="1">
    <location>
        <begin position="6"/>
        <end position="24"/>
    </location>
</feature>
<name>A0ABV2W3T2_9ACTN</name>
<reference evidence="2 3" key="1">
    <citation type="submission" date="2024-06" db="EMBL/GenBank/DDBJ databases">
        <title>The Natural Products Discovery Center: Release of the First 8490 Sequenced Strains for Exploring Actinobacteria Biosynthetic Diversity.</title>
        <authorList>
            <person name="Kalkreuter E."/>
            <person name="Kautsar S.A."/>
            <person name="Yang D."/>
            <person name="Bader C.D."/>
            <person name="Teijaro C.N."/>
            <person name="Fluegel L."/>
            <person name="Davis C.M."/>
            <person name="Simpson J.R."/>
            <person name="Lauterbach L."/>
            <person name="Steele A.D."/>
            <person name="Gui C."/>
            <person name="Meng S."/>
            <person name="Li G."/>
            <person name="Viehrig K."/>
            <person name="Ye F."/>
            <person name="Su P."/>
            <person name="Kiefer A.F."/>
            <person name="Nichols A."/>
            <person name="Cepeda A.J."/>
            <person name="Yan W."/>
            <person name="Fan B."/>
            <person name="Jiang Y."/>
            <person name="Adhikari A."/>
            <person name="Zheng C.-J."/>
            <person name="Schuster L."/>
            <person name="Cowan T.M."/>
            <person name="Smanski M.J."/>
            <person name="Chevrette M.G."/>
            <person name="De Carvalho L.P.S."/>
            <person name="Shen B."/>
        </authorList>
    </citation>
    <scope>NUCLEOTIDE SEQUENCE [LARGE SCALE GENOMIC DNA]</scope>
    <source>
        <strain evidence="2 3">NPDC006337</strain>
    </source>
</reference>
<comment type="caution">
    <text evidence="2">The sequence shown here is derived from an EMBL/GenBank/DDBJ whole genome shotgun (WGS) entry which is preliminary data.</text>
</comment>
<evidence type="ECO:0000313" key="2">
    <source>
        <dbReference type="EMBL" id="MEU0708194.1"/>
    </source>
</evidence>